<evidence type="ECO:0000256" key="2">
    <source>
        <dbReference type="SAM" id="SignalP"/>
    </source>
</evidence>
<dbReference type="Pfam" id="PF01569">
    <property type="entry name" value="PAP2"/>
    <property type="match status" value="1"/>
</dbReference>
<dbReference type="SUPFAM" id="SSF48317">
    <property type="entry name" value="Acid phosphatase/Vanadium-dependent haloperoxidase"/>
    <property type="match status" value="1"/>
</dbReference>
<dbReference type="Gene3D" id="1.20.144.10">
    <property type="entry name" value="Phosphatidic acid phosphatase type 2/haloperoxidase"/>
    <property type="match status" value="1"/>
</dbReference>
<keyword evidence="2" id="KW-0732">Signal</keyword>
<keyword evidence="1" id="KW-0812">Transmembrane</keyword>
<evidence type="ECO:0000259" key="3">
    <source>
        <dbReference type="SMART" id="SM00014"/>
    </source>
</evidence>
<protein>
    <submittedName>
        <fullName evidence="4">Phosphatase PAP2 family protein</fullName>
    </submittedName>
</protein>
<sequence>MLSSRQWPAAVGLVLAALFVALGFIAHAAHAGTGVDHAVLDSMLAQRRQWLTPIAVFITDVVGPNGMWPLGIVVGAVLWWRWRTALPALVIIGTLIATRIATPVTKHIVATQRPPHAVRLVVENSPSYPSGHSLTTISVLGVLAVILGYGHSRTIRIWLWLTVAVGTVAVALTRLYLGVHWLSDVTGGVLLGSLISLVAGSLFGRYAPRNLSTA</sequence>
<feature type="domain" description="Phosphatidic acid phosphatase type 2/haloperoxidase" evidence="3">
    <location>
        <begin position="89"/>
        <end position="200"/>
    </location>
</feature>
<feature type="transmembrane region" description="Helical" evidence="1">
    <location>
        <begin position="189"/>
        <end position="207"/>
    </location>
</feature>
<dbReference type="PANTHER" id="PTHR14969:SF13">
    <property type="entry name" value="AT30094P"/>
    <property type="match status" value="1"/>
</dbReference>
<name>A0A4R5PAP6_9MYCO</name>
<proteinExistence type="predicted"/>
<dbReference type="SMART" id="SM00014">
    <property type="entry name" value="acidPPc"/>
    <property type="match status" value="1"/>
</dbReference>
<feature type="signal peptide" evidence="2">
    <location>
        <begin position="1"/>
        <end position="31"/>
    </location>
</feature>
<feature type="transmembrane region" description="Helical" evidence="1">
    <location>
        <begin position="157"/>
        <end position="177"/>
    </location>
</feature>
<keyword evidence="1" id="KW-1133">Transmembrane helix</keyword>
<comment type="caution">
    <text evidence="4">The sequence shown here is derived from an EMBL/GenBank/DDBJ whole genome shotgun (WGS) entry which is preliminary data.</text>
</comment>
<dbReference type="Proteomes" id="UP000295627">
    <property type="component" value="Unassembled WGS sequence"/>
</dbReference>
<dbReference type="PANTHER" id="PTHR14969">
    <property type="entry name" value="SPHINGOSINE-1-PHOSPHATE PHOSPHOHYDROLASE"/>
    <property type="match status" value="1"/>
</dbReference>
<gene>
    <name evidence="4" type="ORF">EJ571_14765</name>
</gene>
<evidence type="ECO:0000256" key="1">
    <source>
        <dbReference type="SAM" id="Phobius"/>
    </source>
</evidence>
<accession>A0A4R5PAP6</accession>
<dbReference type="EMBL" id="RXLR01000016">
    <property type="protein sequence ID" value="TDH20752.1"/>
    <property type="molecule type" value="Genomic_DNA"/>
</dbReference>
<organism evidence="4 5">
    <name type="scientific">Mycobacteroides franklinii</name>
    <dbReference type="NCBI Taxonomy" id="948102"/>
    <lineage>
        <taxon>Bacteria</taxon>
        <taxon>Bacillati</taxon>
        <taxon>Actinomycetota</taxon>
        <taxon>Actinomycetes</taxon>
        <taxon>Mycobacteriales</taxon>
        <taxon>Mycobacteriaceae</taxon>
        <taxon>Mycobacteroides</taxon>
    </lineage>
</organism>
<dbReference type="InterPro" id="IPR000326">
    <property type="entry name" value="PAP2/HPO"/>
</dbReference>
<dbReference type="InterPro" id="IPR036938">
    <property type="entry name" value="PAP2/HPO_sf"/>
</dbReference>
<feature type="chain" id="PRO_5038742422" evidence="2">
    <location>
        <begin position="32"/>
        <end position="214"/>
    </location>
</feature>
<dbReference type="AlphaFoldDB" id="A0A4R5PAP6"/>
<keyword evidence="1" id="KW-0472">Membrane</keyword>
<feature type="transmembrane region" description="Helical" evidence="1">
    <location>
        <begin position="130"/>
        <end position="150"/>
    </location>
</feature>
<evidence type="ECO:0000313" key="5">
    <source>
        <dbReference type="Proteomes" id="UP000295627"/>
    </source>
</evidence>
<dbReference type="RefSeq" id="WP_133052608.1">
    <property type="nucleotide sequence ID" value="NZ_MAFQ01000021.1"/>
</dbReference>
<feature type="transmembrane region" description="Helical" evidence="1">
    <location>
        <begin position="55"/>
        <end position="79"/>
    </location>
</feature>
<feature type="transmembrane region" description="Helical" evidence="1">
    <location>
        <begin position="86"/>
        <end position="110"/>
    </location>
</feature>
<reference evidence="4 5" key="1">
    <citation type="journal article" date="2019" name="Sci. Rep.">
        <title>Extended insight into the Mycobacterium chelonae-abscessus complex through whole genome sequencing of Mycobacterium salmoniphilum outbreak and Mycobacterium salmoniphilum-like strains.</title>
        <authorList>
            <person name="Behra P.R.K."/>
            <person name="Das S."/>
            <person name="Pettersson B.M.F."/>
            <person name="Shirreff L."/>
            <person name="DuCote T."/>
            <person name="Jacobsson K.G."/>
            <person name="Ennis D.G."/>
            <person name="Kirsebom L.A."/>
        </authorList>
    </citation>
    <scope>NUCLEOTIDE SEQUENCE [LARGE SCALE GENOMIC DNA]</scope>
    <source>
        <strain evidence="4 5">DSM 45524</strain>
    </source>
</reference>
<dbReference type="CDD" id="cd03392">
    <property type="entry name" value="PAP2_like_2"/>
    <property type="match status" value="1"/>
</dbReference>
<evidence type="ECO:0000313" key="4">
    <source>
        <dbReference type="EMBL" id="TDH20752.1"/>
    </source>
</evidence>